<dbReference type="InterPro" id="IPR023214">
    <property type="entry name" value="HAD_sf"/>
</dbReference>
<keyword evidence="12" id="KW-0460">Magnesium</keyword>
<dbReference type="SFLD" id="SFLDS00003">
    <property type="entry name" value="Haloacid_Dehalogenase"/>
    <property type="match status" value="1"/>
</dbReference>
<evidence type="ECO:0000256" key="15">
    <source>
        <dbReference type="ARBA" id="ARBA00023136"/>
    </source>
</evidence>
<evidence type="ECO:0000256" key="16">
    <source>
        <dbReference type="ARBA" id="ARBA00029806"/>
    </source>
</evidence>
<evidence type="ECO:0000256" key="17">
    <source>
        <dbReference type="ARBA" id="ARBA00047295"/>
    </source>
</evidence>
<dbReference type="InterPro" id="IPR001757">
    <property type="entry name" value="P_typ_ATPase"/>
</dbReference>
<dbReference type="GO" id="GO:0005524">
    <property type="term" value="F:ATP binding"/>
    <property type="evidence" value="ECO:0007669"/>
    <property type="project" value="UniProtKB-KW"/>
</dbReference>
<comment type="caution">
    <text evidence="20">The sequence shown here is derived from an EMBL/GenBank/DDBJ whole genome shotgun (WGS) entry which is preliminary data.</text>
</comment>
<evidence type="ECO:0000259" key="19">
    <source>
        <dbReference type="SMART" id="SM00831"/>
    </source>
</evidence>
<dbReference type="SUPFAM" id="SSF56784">
    <property type="entry name" value="HAD-like"/>
    <property type="match status" value="1"/>
</dbReference>
<dbReference type="InterPro" id="IPR006068">
    <property type="entry name" value="ATPase_P-typ_cation-transptr_C"/>
</dbReference>
<evidence type="ECO:0000256" key="12">
    <source>
        <dbReference type="ARBA" id="ARBA00022842"/>
    </source>
</evidence>
<feature type="transmembrane region" description="Helical" evidence="18">
    <location>
        <begin position="662"/>
        <end position="684"/>
    </location>
</feature>
<keyword evidence="21" id="KW-1185">Reference proteome</keyword>
<gene>
    <name evidence="20" type="ORF">OMK_00550</name>
</gene>
<sequence length="863" mass="95967">MLFTKNTKEQELKKLAFLSERELFMELRTSINGLSSEDAKERLEEYGENRVDAQKPTPAWLLFIEGFKDPFVLVLAALAIVSFVTSDYEAAIVMLVMILASVIITFVQEYRSQKASLALKELIENTCAVTRDGRTKEIPMDEVVPGDIVTLATGDMIPADAVLIWTKDLFVNQSSLTGESMPVEKFVEAGVKKDEDISALDLDDLVFMGTDVLSGQGRAIILKTGQETFFGDIARNATSKRGKTAFDVGLTRVSKLLLRMVMVLFPVVFLINGLTKSDWTSAFFFAIAVAVGLTPEMLPMIVTSNLAKGALALSKQKVIVKELPSIQNLGSMDVLCTDKTGTITEDRVVLVKHLNPLGKENQAVLAMTYLNSHYQTGWKNLMDIAVLNYFEENNGRLPFNDVVKIDEIPFDFSRRRLTVVVKADHHQIMVTKGAVEEMEKVCKYAEIDGKTVLLDDALKEKMRNVNMKMNEQGMRVLTVAVKKDAHSDATYSVADEKDMTLIGFMGFLDPAKESAISAIKSLHEHGVTVKVLTGDNAIVAKKVCQDVGIGVTNVLLGTDIEVLSDEELMGQVDETNLFAKLNPMQKSRLIEVIQKKGHTVGFMGDGINDAPALRKADVGISVDTAADITKDASSIILLEKSLNVLETGVIEGRRVFSNMMKYIKFTISSNFGNVFSILVASAFLPFLPMLSIQLLVQNLIYDMAQLTIPWDNVDEEELVKPVRWEIGDLFKFTISIGPVSSIFDILTFLVMWFVLGANTVAQQSLFQTGWFLVGLTTQTLVVHMVRTRKLPFVESRASWPVILTSLLAIVTGFVLVLSPLRTVFDFTVLPPQYWMWFVLIIVGYLITIEIAKRVYIKFTSEWV</sequence>
<evidence type="ECO:0000256" key="14">
    <source>
        <dbReference type="ARBA" id="ARBA00022989"/>
    </source>
</evidence>
<feature type="transmembrane region" description="Helical" evidence="18">
    <location>
        <begin position="833"/>
        <end position="851"/>
    </location>
</feature>
<dbReference type="Pfam" id="PF13246">
    <property type="entry name" value="Cation_ATPase"/>
    <property type="match status" value="1"/>
</dbReference>
<dbReference type="Proteomes" id="UP000014127">
    <property type="component" value="Unassembled WGS sequence"/>
</dbReference>
<dbReference type="GO" id="GO:0015444">
    <property type="term" value="F:P-type magnesium transporter activity"/>
    <property type="evidence" value="ECO:0007669"/>
    <property type="project" value="UniProtKB-EC"/>
</dbReference>
<accession>S1NZ15</accession>
<comment type="catalytic activity">
    <reaction evidence="17">
        <text>Mg(2+)(out) + ATP + H2O = Mg(2+)(in) + ADP + phosphate + H(+)</text>
        <dbReference type="Rhea" id="RHEA:10260"/>
        <dbReference type="ChEBI" id="CHEBI:15377"/>
        <dbReference type="ChEBI" id="CHEBI:15378"/>
        <dbReference type="ChEBI" id="CHEBI:18420"/>
        <dbReference type="ChEBI" id="CHEBI:30616"/>
        <dbReference type="ChEBI" id="CHEBI:43474"/>
        <dbReference type="ChEBI" id="CHEBI:456216"/>
        <dbReference type="EC" id="7.2.2.14"/>
    </reaction>
</comment>
<dbReference type="Gene3D" id="3.40.1110.10">
    <property type="entry name" value="Calcium-transporting ATPase, cytoplasmic domain N"/>
    <property type="match status" value="1"/>
</dbReference>
<evidence type="ECO:0000256" key="5">
    <source>
        <dbReference type="ARBA" id="ARBA00013555"/>
    </source>
</evidence>
<dbReference type="EMBL" id="AHYR01000003">
    <property type="protein sequence ID" value="EOT43196.1"/>
    <property type="molecule type" value="Genomic_DNA"/>
</dbReference>
<evidence type="ECO:0000256" key="7">
    <source>
        <dbReference type="ARBA" id="ARBA00022519"/>
    </source>
</evidence>
<comment type="subcellular location">
    <subcellularLocation>
        <location evidence="2">Cell inner membrane</location>
        <topology evidence="2">Multi-pass membrane protein</topology>
    </subcellularLocation>
</comment>
<dbReference type="OrthoDB" id="9760364at2"/>
<keyword evidence="8" id="KW-0597">Phosphoprotein</keyword>
<dbReference type="Pfam" id="PF00122">
    <property type="entry name" value="E1-E2_ATPase"/>
    <property type="match status" value="1"/>
</dbReference>
<dbReference type="SFLD" id="SFLDF00027">
    <property type="entry name" value="p-type_atpase"/>
    <property type="match status" value="1"/>
</dbReference>
<evidence type="ECO:0000256" key="11">
    <source>
        <dbReference type="ARBA" id="ARBA00022840"/>
    </source>
</evidence>
<dbReference type="RefSeq" id="WP_016171755.1">
    <property type="nucleotide sequence ID" value="NZ_ASWK01000001.1"/>
</dbReference>
<proteinExistence type="inferred from homology"/>
<keyword evidence="9 18" id="KW-0812">Transmembrane</keyword>
<evidence type="ECO:0000256" key="3">
    <source>
        <dbReference type="ARBA" id="ARBA00008746"/>
    </source>
</evidence>
<dbReference type="NCBIfam" id="TIGR01524">
    <property type="entry name" value="ATPase-IIIB_Mg"/>
    <property type="match status" value="1"/>
</dbReference>
<dbReference type="InterPro" id="IPR018303">
    <property type="entry name" value="ATPase_P-typ_P_site"/>
</dbReference>
<dbReference type="Pfam" id="PF00690">
    <property type="entry name" value="Cation_ATPase_N"/>
    <property type="match status" value="1"/>
</dbReference>
<dbReference type="eggNOG" id="COG0474">
    <property type="taxonomic scope" value="Bacteria"/>
</dbReference>
<dbReference type="PANTHER" id="PTHR42861">
    <property type="entry name" value="CALCIUM-TRANSPORTING ATPASE"/>
    <property type="match status" value="1"/>
</dbReference>
<dbReference type="PATRIC" id="fig|1139219.3.peg.519"/>
<evidence type="ECO:0000256" key="8">
    <source>
        <dbReference type="ARBA" id="ARBA00022553"/>
    </source>
</evidence>
<keyword evidence="13" id="KW-1278">Translocase</keyword>
<evidence type="ECO:0000256" key="13">
    <source>
        <dbReference type="ARBA" id="ARBA00022967"/>
    </source>
</evidence>
<reference evidence="20 21" key="1">
    <citation type="submission" date="2013-03" db="EMBL/GenBank/DDBJ databases">
        <title>The Genome Sequence of Enterococcus dispar ATCC_51266 (Illumina only assembly).</title>
        <authorList>
            <consortium name="The Broad Institute Genomics Platform"/>
            <consortium name="The Broad Institute Genome Sequencing Center for Infectious Disease"/>
            <person name="Earl A."/>
            <person name="Russ C."/>
            <person name="Gilmore M."/>
            <person name="Surin D."/>
            <person name="Walker B."/>
            <person name="Young S."/>
            <person name="Zeng Q."/>
            <person name="Gargeya S."/>
            <person name="Fitzgerald M."/>
            <person name="Haas B."/>
            <person name="Abouelleil A."/>
            <person name="Allen A.W."/>
            <person name="Alvarado L."/>
            <person name="Arachchi H.M."/>
            <person name="Berlin A.M."/>
            <person name="Chapman S.B."/>
            <person name="Gainer-Dewar J."/>
            <person name="Goldberg J."/>
            <person name="Griggs A."/>
            <person name="Gujja S."/>
            <person name="Hansen M."/>
            <person name="Howarth C."/>
            <person name="Imamovic A."/>
            <person name="Ireland A."/>
            <person name="Larimer J."/>
            <person name="McCowan C."/>
            <person name="Murphy C."/>
            <person name="Pearson M."/>
            <person name="Poon T.W."/>
            <person name="Priest M."/>
            <person name="Roberts A."/>
            <person name="Saif S."/>
            <person name="Shea T."/>
            <person name="Sisk P."/>
            <person name="Sykes S."/>
            <person name="Wortman J."/>
            <person name="Nusbaum C."/>
            <person name="Birren B."/>
        </authorList>
    </citation>
    <scope>NUCLEOTIDE SEQUENCE [LARGE SCALE GENOMIC DNA]</scope>
    <source>
        <strain evidence="20 21">ATCC 51266</strain>
    </source>
</reference>
<dbReference type="HOGENOM" id="CLU_002360_6_3_9"/>
<dbReference type="AlphaFoldDB" id="S1NZ15"/>
<dbReference type="SUPFAM" id="SSF81665">
    <property type="entry name" value="Calcium ATPase, transmembrane domain M"/>
    <property type="match status" value="1"/>
</dbReference>
<dbReference type="SMART" id="SM00831">
    <property type="entry name" value="Cation_ATPase_N"/>
    <property type="match status" value="1"/>
</dbReference>
<evidence type="ECO:0000256" key="9">
    <source>
        <dbReference type="ARBA" id="ARBA00022692"/>
    </source>
</evidence>
<protein>
    <recommendedName>
        <fullName evidence="5">Magnesium-transporting ATPase, P-type 1</fullName>
        <ecNumber evidence="4">7.2.2.14</ecNumber>
    </recommendedName>
    <alternativeName>
        <fullName evidence="16">Mg(2+) transport ATPase, P-type 1</fullName>
    </alternativeName>
</protein>
<keyword evidence="15 18" id="KW-0472">Membrane</keyword>
<dbReference type="PROSITE" id="PS00154">
    <property type="entry name" value="ATPASE_E1_E2"/>
    <property type="match status" value="1"/>
</dbReference>
<keyword evidence="6" id="KW-1003">Cell membrane</keyword>
<dbReference type="InterPro" id="IPR023299">
    <property type="entry name" value="ATPase_P-typ_cyto_dom_N"/>
</dbReference>
<keyword evidence="11" id="KW-0067">ATP-binding</keyword>
<dbReference type="Gene3D" id="1.20.1110.10">
    <property type="entry name" value="Calcium-transporting ATPase, transmembrane domain"/>
    <property type="match status" value="1"/>
</dbReference>
<dbReference type="InterPro" id="IPR023298">
    <property type="entry name" value="ATPase_P-typ_TM_dom_sf"/>
</dbReference>
<dbReference type="Gene3D" id="2.70.150.10">
    <property type="entry name" value="Calcium-transporting ATPase, cytoplasmic transduction domain A"/>
    <property type="match status" value="1"/>
</dbReference>
<dbReference type="Pfam" id="PF00689">
    <property type="entry name" value="Cation_ATPase_C"/>
    <property type="match status" value="1"/>
</dbReference>
<evidence type="ECO:0000256" key="6">
    <source>
        <dbReference type="ARBA" id="ARBA00022475"/>
    </source>
</evidence>
<dbReference type="EC" id="7.2.2.14" evidence="4"/>
<evidence type="ECO:0000313" key="21">
    <source>
        <dbReference type="Proteomes" id="UP000014127"/>
    </source>
</evidence>
<dbReference type="InterPro" id="IPR006415">
    <property type="entry name" value="P-type_ATPase_IIIB"/>
</dbReference>
<evidence type="ECO:0000256" key="1">
    <source>
        <dbReference type="ARBA" id="ARBA00003954"/>
    </source>
</evidence>
<feature type="domain" description="Cation-transporting P-type ATPase N-terminal" evidence="19">
    <location>
        <begin position="14"/>
        <end position="87"/>
    </location>
</feature>
<evidence type="ECO:0000256" key="2">
    <source>
        <dbReference type="ARBA" id="ARBA00004429"/>
    </source>
</evidence>
<keyword evidence="7" id="KW-0997">Cell inner membrane</keyword>
<feature type="transmembrane region" description="Helical" evidence="18">
    <location>
        <begin position="59"/>
        <end position="84"/>
    </location>
</feature>
<dbReference type="InterPro" id="IPR004014">
    <property type="entry name" value="ATPase_P-typ_cation-transptr_N"/>
</dbReference>
<dbReference type="Gene3D" id="3.40.50.1000">
    <property type="entry name" value="HAD superfamily/HAD-like"/>
    <property type="match status" value="1"/>
</dbReference>
<keyword evidence="10" id="KW-0547">Nucleotide-binding</keyword>
<feature type="transmembrane region" description="Helical" evidence="18">
    <location>
        <begin position="281"/>
        <end position="307"/>
    </location>
</feature>
<dbReference type="SFLD" id="SFLDG00002">
    <property type="entry name" value="C1.7:_P-type_atpase_like"/>
    <property type="match status" value="1"/>
</dbReference>
<name>S1NZ15_9ENTE</name>
<dbReference type="GO" id="GO:0016887">
    <property type="term" value="F:ATP hydrolysis activity"/>
    <property type="evidence" value="ECO:0007669"/>
    <property type="project" value="InterPro"/>
</dbReference>
<dbReference type="NCBIfam" id="TIGR01494">
    <property type="entry name" value="ATPase_P-type"/>
    <property type="match status" value="2"/>
</dbReference>
<dbReference type="InterPro" id="IPR036412">
    <property type="entry name" value="HAD-like_sf"/>
</dbReference>
<evidence type="ECO:0000256" key="18">
    <source>
        <dbReference type="SAM" id="Phobius"/>
    </source>
</evidence>
<dbReference type="SUPFAM" id="SSF81653">
    <property type="entry name" value="Calcium ATPase, transduction domain A"/>
    <property type="match status" value="1"/>
</dbReference>
<comment type="similarity">
    <text evidence="3">Belongs to the cation transport ATPase (P-type) (TC 3.A.3) family. Type IIIB subfamily.</text>
</comment>
<feature type="transmembrane region" description="Helical" evidence="18">
    <location>
        <begin position="90"/>
        <end position="107"/>
    </location>
</feature>
<keyword evidence="14 18" id="KW-1133">Transmembrane helix</keyword>
<dbReference type="SUPFAM" id="SSF81660">
    <property type="entry name" value="Metal cation-transporting ATPase, ATP-binding domain N"/>
    <property type="match status" value="1"/>
</dbReference>
<evidence type="ECO:0000313" key="20">
    <source>
        <dbReference type="EMBL" id="EOT43196.1"/>
    </source>
</evidence>
<organism evidence="20 21">
    <name type="scientific">Enterococcus dispar ATCC 51266</name>
    <dbReference type="NCBI Taxonomy" id="1139219"/>
    <lineage>
        <taxon>Bacteria</taxon>
        <taxon>Bacillati</taxon>
        <taxon>Bacillota</taxon>
        <taxon>Bacilli</taxon>
        <taxon>Lactobacillales</taxon>
        <taxon>Enterococcaceae</taxon>
        <taxon>Enterococcus</taxon>
    </lineage>
</organism>
<feature type="transmembrane region" description="Helical" evidence="18">
    <location>
        <begin position="729"/>
        <end position="755"/>
    </location>
</feature>
<dbReference type="STRING" id="44009.RV01_GL000319"/>
<dbReference type="PRINTS" id="PR01836">
    <property type="entry name" value="MGATPASE"/>
</dbReference>
<dbReference type="CDD" id="cd02077">
    <property type="entry name" value="P-type_ATPase_Mg"/>
    <property type="match status" value="1"/>
</dbReference>
<dbReference type="InterPro" id="IPR059000">
    <property type="entry name" value="ATPase_P-type_domA"/>
</dbReference>
<feature type="transmembrane region" description="Helical" evidence="18">
    <location>
        <begin position="797"/>
        <end position="821"/>
    </location>
</feature>
<dbReference type="NCBIfam" id="NF011702">
    <property type="entry name" value="PRK15122.1"/>
    <property type="match status" value="1"/>
</dbReference>
<dbReference type="InterPro" id="IPR008250">
    <property type="entry name" value="ATPase_P-typ_transduc_dom_A_sf"/>
</dbReference>
<feature type="transmembrane region" description="Helical" evidence="18">
    <location>
        <begin position="256"/>
        <end position="275"/>
    </location>
</feature>
<comment type="function">
    <text evidence="1">Mediates magnesium influx to the cytosol.</text>
</comment>
<dbReference type="InterPro" id="IPR044492">
    <property type="entry name" value="P_typ_ATPase_HD_dom"/>
</dbReference>
<evidence type="ECO:0000256" key="4">
    <source>
        <dbReference type="ARBA" id="ARBA00012786"/>
    </source>
</evidence>
<dbReference type="GO" id="GO:0005886">
    <property type="term" value="C:plasma membrane"/>
    <property type="evidence" value="ECO:0007669"/>
    <property type="project" value="UniProtKB-SubCell"/>
</dbReference>
<evidence type="ECO:0000256" key="10">
    <source>
        <dbReference type="ARBA" id="ARBA00022741"/>
    </source>
</evidence>